<keyword evidence="2 5" id="KW-0812">Transmembrane</keyword>
<dbReference type="Pfam" id="PF00528">
    <property type="entry name" value="BPD_transp_1"/>
    <property type="match status" value="1"/>
</dbReference>
<dbReference type="PANTHER" id="PTHR42727">
    <property type="entry name" value="PHOSPHATE TRANSPORT SYSTEM PERMEASE PROTEIN"/>
    <property type="match status" value="1"/>
</dbReference>
<dbReference type="Proteomes" id="UP001205843">
    <property type="component" value="Unassembled WGS sequence"/>
</dbReference>
<evidence type="ECO:0000256" key="3">
    <source>
        <dbReference type="ARBA" id="ARBA00022989"/>
    </source>
</evidence>
<keyword evidence="5" id="KW-0813">Transport</keyword>
<evidence type="ECO:0000313" key="7">
    <source>
        <dbReference type="EMBL" id="MCP1676675.1"/>
    </source>
</evidence>
<keyword evidence="4 5" id="KW-0472">Membrane</keyword>
<gene>
    <name evidence="7" type="ORF">J2T57_003846</name>
</gene>
<dbReference type="GO" id="GO:0005886">
    <property type="term" value="C:plasma membrane"/>
    <property type="evidence" value="ECO:0007669"/>
    <property type="project" value="UniProtKB-SubCell"/>
</dbReference>
<keyword evidence="3 5" id="KW-1133">Transmembrane helix</keyword>
<dbReference type="Gene3D" id="2.130.10.10">
    <property type="entry name" value="YVTN repeat-like/Quinoprotein amine dehydrogenase"/>
    <property type="match status" value="1"/>
</dbReference>
<reference evidence="7" key="1">
    <citation type="submission" date="2022-03" db="EMBL/GenBank/DDBJ databases">
        <title>Genomic Encyclopedia of Type Strains, Phase III (KMG-III): the genomes of soil and plant-associated and newly described type strains.</title>
        <authorList>
            <person name="Whitman W."/>
        </authorList>
    </citation>
    <scope>NUCLEOTIDE SEQUENCE</scope>
    <source>
        <strain evidence="7">ANL 6-2</strain>
    </source>
</reference>
<dbReference type="PROSITE" id="PS50928">
    <property type="entry name" value="ABC_TM1"/>
    <property type="match status" value="1"/>
</dbReference>
<evidence type="ECO:0000256" key="2">
    <source>
        <dbReference type="ARBA" id="ARBA00022692"/>
    </source>
</evidence>
<comment type="similarity">
    <text evidence="5">Belongs to the binding-protein-dependent transport system permease family.</text>
</comment>
<sequence length="773" mass="85343">MTDVSNASAVGREKQRIQDLLPSGEKRARLRRWRSAKDYSAKYLIATFGFSVIIALGLIFVYLFSEVLPMLKPASVGETVEYDSPGGNPAQTVQVASDRHRELGVRFTDDRRAVFFRPLTGEVTREYNLPFPEGVAITARGRAEPRTRLVAYGLENGQALVTRHTFSETFSDGRRDVTGNIEYPLGDEDTALLDVVEDGTPITQIAVQEGSRGISVVAALADGRLRFVQFETTTSFMTGETTVERQVYDLERPPGDSEITAILLDITMQNLLVGDDDGRVHYYNVRRPSQARIVDSRRVTPDADAAVTSMEYLLGTVSLIVGGSDGSVGQWFLVRDADNVQRITFVRGFEGHDAPVTVIAPEYARKGFATADETGRVKVHYSTSHRTVLDTQVTNGPIRTLSFAPRANALYTVDDEERFRVVAVNNPHPEVSMAALWDRVWYEGRSSEEFVWQSSSATDEFEPKFSLVPLTVGTLKAAFYAMLFATPLAILGAIYSAYFMAPRMRGMVKPTIEIMEALPTVILGFLAGLWLAPFVENHIPAVFSIVILMPVLMVAFAYLWTRMIPEGLRLRVPPGWEAALLIPVVLAIGWFCVTMSPLIEIWFFNGDLRQWLTDVGITYDQRNALVVGVAMGFAVIPTIYSISEDAVFNVPKHLTQGSLALGATPWQTVTKVVLLTASPGIFSAVMIGFGRAVGETMIVLMATGNSPVVNFNIFEGMRTLSANIAVEMPEAAVGGTHFRILFLAALVLFVLTFIMNTAAELVRQRLRRKYSSL</sequence>
<organism evidence="7 8">
    <name type="scientific">Natronocella acetinitrilica</name>
    <dbReference type="NCBI Taxonomy" id="414046"/>
    <lineage>
        <taxon>Bacteria</taxon>
        <taxon>Pseudomonadati</taxon>
        <taxon>Pseudomonadota</taxon>
        <taxon>Gammaproteobacteria</taxon>
        <taxon>Chromatiales</taxon>
        <taxon>Ectothiorhodospiraceae</taxon>
        <taxon>Natronocella</taxon>
    </lineage>
</organism>
<proteinExistence type="inferred from homology"/>
<dbReference type="InterPro" id="IPR036322">
    <property type="entry name" value="WD40_repeat_dom_sf"/>
</dbReference>
<protein>
    <submittedName>
        <fullName evidence="7">Phosphate transport system permease protein</fullName>
    </submittedName>
</protein>
<evidence type="ECO:0000313" key="8">
    <source>
        <dbReference type="Proteomes" id="UP001205843"/>
    </source>
</evidence>
<feature type="transmembrane region" description="Helical" evidence="5">
    <location>
        <begin position="580"/>
        <end position="604"/>
    </location>
</feature>
<dbReference type="InterPro" id="IPR035906">
    <property type="entry name" value="MetI-like_sf"/>
</dbReference>
<dbReference type="PANTHER" id="PTHR42727:SF1">
    <property type="entry name" value="PHOSPHATE TRANSPORT SYSTEM PERMEASE"/>
    <property type="match status" value="1"/>
</dbReference>
<feature type="transmembrane region" description="Helical" evidence="5">
    <location>
        <begin position="538"/>
        <end position="560"/>
    </location>
</feature>
<comment type="caution">
    <text evidence="7">The sequence shown here is derived from an EMBL/GenBank/DDBJ whole genome shotgun (WGS) entry which is preliminary data.</text>
</comment>
<evidence type="ECO:0000256" key="5">
    <source>
        <dbReference type="RuleBase" id="RU363032"/>
    </source>
</evidence>
<dbReference type="CDD" id="cd06261">
    <property type="entry name" value="TM_PBP2"/>
    <property type="match status" value="1"/>
</dbReference>
<feature type="domain" description="ABC transmembrane type-1" evidence="6">
    <location>
        <begin position="471"/>
        <end position="759"/>
    </location>
</feature>
<dbReference type="AlphaFoldDB" id="A0AAE3G6B6"/>
<feature type="transmembrane region" description="Helical" evidence="5">
    <location>
        <begin position="512"/>
        <end position="532"/>
    </location>
</feature>
<dbReference type="GO" id="GO:0055085">
    <property type="term" value="P:transmembrane transport"/>
    <property type="evidence" value="ECO:0007669"/>
    <property type="project" value="InterPro"/>
</dbReference>
<feature type="transmembrane region" description="Helical" evidence="5">
    <location>
        <begin position="738"/>
        <end position="759"/>
    </location>
</feature>
<comment type="subcellular location">
    <subcellularLocation>
        <location evidence="1 5">Cell membrane</location>
        <topology evidence="1 5">Multi-pass membrane protein</topology>
    </subcellularLocation>
</comment>
<dbReference type="InterPro" id="IPR000515">
    <property type="entry name" value="MetI-like"/>
</dbReference>
<dbReference type="SUPFAM" id="SSF50978">
    <property type="entry name" value="WD40 repeat-like"/>
    <property type="match status" value="1"/>
</dbReference>
<dbReference type="RefSeq" id="WP_253483469.1">
    <property type="nucleotide sequence ID" value="NZ_JALJXV010000010.1"/>
</dbReference>
<feature type="transmembrane region" description="Helical" evidence="5">
    <location>
        <begin position="477"/>
        <end position="500"/>
    </location>
</feature>
<feature type="transmembrane region" description="Helical" evidence="5">
    <location>
        <begin position="624"/>
        <end position="642"/>
    </location>
</feature>
<name>A0AAE3G6B6_9GAMM</name>
<evidence type="ECO:0000259" key="6">
    <source>
        <dbReference type="PROSITE" id="PS50928"/>
    </source>
</evidence>
<dbReference type="Gene3D" id="1.10.3720.10">
    <property type="entry name" value="MetI-like"/>
    <property type="match status" value="2"/>
</dbReference>
<dbReference type="SUPFAM" id="SSF161098">
    <property type="entry name" value="MetI-like"/>
    <property type="match status" value="2"/>
</dbReference>
<keyword evidence="8" id="KW-1185">Reference proteome</keyword>
<evidence type="ECO:0000256" key="4">
    <source>
        <dbReference type="ARBA" id="ARBA00023136"/>
    </source>
</evidence>
<feature type="transmembrane region" description="Helical" evidence="5">
    <location>
        <begin position="41"/>
        <end position="64"/>
    </location>
</feature>
<evidence type="ECO:0000256" key="1">
    <source>
        <dbReference type="ARBA" id="ARBA00004651"/>
    </source>
</evidence>
<accession>A0AAE3G6B6</accession>
<feature type="transmembrane region" description="Helical" evidence="5">
    <location>
        <begin position="672"/>
        <end position="693"/>
    </location>
</feature>
<dbReference type="EMBL" id="JALJXV010000010">
    <property type="protein sequence ID" value="MCP1676675.1"/>
    <property type="molecule type" value="Genomic_DNA"/>
</dbReference>
<dbReference type="InterPro" id="IPR015943">
    <property type="entry name" value="WD40/YVTN_repeat-like_dom_sf"/>
</dbReference>